<dbReference type="EMBL" id="AZES01000079">
    <property type="protein sequence ID" value="KRL30742.1"/>
    <property type="molecule type" value="Genomic_DNA"/>
</dbReference>
<name>A0A0R1PEH8_9LACO</name>
<proteinExistence type="inferred from homology"/>
<dbReference type="RefSeq" id="WP_025086010.1">
    <property type="nucleotide sequence ID" value="NZ_AZES01000079.1"/>
</dbReference>
<dbReference type="PANTHER" id="PTHR44154:SF1">
    <property type="entry name" value="QUINONE OXIDOREDUCTASE"/>
    <property type="match status" value="1"/>
</dbReference>
<accession>A0A0R1PEH8</accession>
<dbReference type="Gene3D" id="3.40.50.720">
    <property type="entry name" value="NAD(P)-binding Rossmann-like Domain"/>
    <property type="match status" value="1"/>
</dbReference>
<dbReference type="OrthoDB" id="9792162at2"/>
<dbReference type="Pfam" id="PF08240">
    <property type="entry name" value="ADH_N"/>
    <property type="match status" value="1"/>
</dbReference>
<comment type="caution">
    <text evidence="5">The sequence shown here is derived from an EMBL/GenBank/DDBJ whole genome shotgun (WGS) entry which is preliminary data.</text>
</comment>
<protein>
    <recommendedName>
        <fullName evidence="3">Zinc-type alcohol dehydrogenase-like protein</fullName>
    </recommendedName>
</protein>
<evidence type="ECO:0000259" key="4">
    <source>
        <dbReference type="SMART" id="SM00829"/>
    </source>
</evidence>
<reference evidence="5 6" key="1">
    <citation type="journal article" date="2015" name="Genome Announc.">
        <title>Expanding the biotechnology potential of lactobacilli through comparative genomics of 213 strains and associated genera.</title>
        <authorList>
            <person name="Sun Z."/>
            <person name="Harris H.M."/>
            <person name="McCann A."/>
            <person name="Guo C."/>
            <person name="Argimon S."/>
            <person name="Zhang W."/>
            <person name="Yang X."/>
            <person name="Jeffery I.B."/>
            <person name="Cooney J.C."/>
            <person name="Kagawa T.F."/>
            <person name="Liu W."/>
            <person name="Song Y."/>
            <person name="Salvetti E."/>
            <person name="Wrobel A."/>
            <person name="Rasinkangas P."/>
            <person name="Parkhill J."/>
            <person name="Rea M.C."/>
            <person name="O'Sullivan O."/>
            <person name="Ritari J."/>
            <person name="Douillard F.P."/>
            <person name="Paul Ross R."/>
            <person name="Yang R."/>
            <person name="Briner A.E."/>
            <person name="Felis G.E."/>
            <person name="de Vos W.M."/>
            <person name="Barrangou R."/>
            <person name="Klaenhammer T.R."/>
            <person name="Caufield P.W."/>
            <person name="Cui Y."/>
            <person name="Zhang H."/>
            <person name="O'Toole P.W."/>
        </authorList>
    </citation>
    <scope>NUCLEOTIDE SEQUENCE [LARGE SCALE GENOMIC DNA]</scope>
    <source>
        <strain evidence="5 6">DSM 13238</strain>
    </source>
</reference>
<dbReference type="CDD" id="cd08252">
    <property type="entry name" value="AL_MDR"/>
    <property type="match status" value="1"/>
</dbReference>
<dbReference type="SUPFAM" id="SSF50129">
    <property type="entry name" value="GroES-like"/>
    <property type="match status" value="1"/>
</dbReference>
<keyword evidence="3" id="KW-0560">Oxidoreductase</keyword>
<sequence length="331" mass="36406">MKAFGVTNNKLDSFLEFDKTKEVPTGRDLLVKIEGISVNPVDIATRKGINTELKNPKILGYDGYGIVEEIGESVKNFQVGDKVFFAGDYTRDGSYQEYELIDERIVAHAPVQASIEKSVAMPLVTLTASELLFEKLHVNPAIDNRDKTILIINGAGGVGSIATQLAHLAGLKVIATASTSEKVKWVKDLGADLVVNHHHDLIKQVHDLGIKNVDYIVGLSDNDPHWQEIVELIKPFGTFATITNLRESQISDLKSKSVDFAWEWMFTKAKFKLASMSDQRAYLEKLAQGLDSGMIKSTVTKVFHGLNVDNIKAATELVEAGHMMGKVVVLA</sequence>
<feature type="domain" description="Enoyl reductase (ER)" evidence="4">
    <location>
        <begin position="10"/>
        <end position="329"/>
    </location>
</feature>
<dbReference type="InterPro" id="IPR013154">
    <property type="entry name" value="ADH-like_N"/>
</dbReference>
<dbReference type="Pfam" id="PF00107">
    <property type="entry name" value="ADH_zinc_N"/>
    <property type="match status" value="1"/>
</dbReference>
<dbReference type="Gene3D" id="3.90.180.10">
    <property type="entry name" value="Medium-chain alcohol dehydrogenases, catalytic domain"/>
    <property type="match status" value="1"/>
</dbReference>
<dbReference type="PANTHER" id="PTHR44154">
    <property type="entry name" value="QUINONE OXIDOREDUCTASE"/>
    <property type="match status" value="1"/>
</dbReference>
<keyword evidence="2" id="KW-0521">NADP</keyword>
<evidence type="ECO:0000313" key="5">
    <source>
        <dbReference type="EMBL" id="KRL30742.1"/>
    </source>
</evidence>
<dbReference type="InterPro" id="IPR051603">
    <property type="entry name" value="Zinc-ADH_QOR/CCCR"/>
</dbReference>
<dbReference type="GO" id="GO:0008270">
    <property type="term" value="F:zinc ion binding"/>
    <property type="evidence" value="ECO:0007669"/>
    <property type="project" value="InterPro"/>
</dbReference>
<evidence type="ECO:0000256" key="3">
    <source>
        <dbReference type="RuleBase" id="RU364000"/>
    </source>
</evidence>
<gene>
    <name evidence="5" type="ORF">FD33_GL000050</name>
</gene>
<organism evidence="5 6">
    <name type="scientific">Companilactobacillus paralimentarius DSM 13238 = JCM 10415</name>
    <dbReference type="NCBI Taxonomy" id="1122151"/>
    <lineage>
        <taxon>Bacteria</taxon>
        <taxon>Bacillati</taxon>
        <taxon>Bacillota</taxon>
        <taxon>Bacilli</taxon>
        <taxon>Lactobacillales</taxon>
        <taxon>Lactobacillaceae</taxon>
        <taxon>Companilactobacillus</taxon>
    </lineage>
</organism>
<dbReference type="SUPFAM" id="SSF51735">
    <property type="entry name" value="NAD(P)-binding Rossmann-fold domains"/>
    <property type="match status" value="1"/>
</dbReference>
<dbReference type="InterPro" id="IPR013149">
    <property type="entry name" value="ADH-like_C"/>
</dbReference>
<dbReference type="Proteomes" id="UP000051908">
    <property type="component" value="Unassembled WGS sequence"/>
</dbReference>
<evidence type="ECO:0000313" key="6">
    <source>
        <dbReference type="Proteomes" id="UP000051908"/>
    </source>
</evidence>
<dbReference type="PATRIC" id="fig|1122151.5.peg.51"/>
<dbReference type="InterPro" id="IPR036291">
    <property type="entry name" value="NAD(P)-bd_dom_sf"/>
</dbReference>
<dbReference type="SMART" id="SM00829">
    <property type="entry name" value="PKS_ER"/>
    <property type="match status" value="1"/>
</dbReference>
<dbReference type="InterPro" id="IPR011032">
    <property type="entry name" value="GroES-like_sf"/>
</dbReference>
<dbReference type="AlphaFoldDB" id="A0A0R1PEH8"/>
<keyword evidence="3" id="KW-0479">Metal-binding</keyword>
<dbReference type="InterPro" id="IPR014182">
    <property type="entry name" value="ADH_Zn_typ-1"/>
</dbReference>
<dbReference type="GeneID" id="96668131"/>
<evidence type="ECO:0000256" key="2">
    <source>
        <dbReference type="ARBA" id="ARBA00022857"/>
    </source>
</evidence>
<comment type="similarity">
    <text evidence="1 3">Belongs to the zinc-containing alcohol dehydrogenase family. Quinone oxidoreductase subfamily.</text>
</comment>
<dbReference type="InterPro" id="IPR020843">
    <property type="entry name" value="ER"/>
</dbReference>
<keyword evidence="6" id="KW-1185">Reference proteome</keyword>
<dbReference type="NCBIfam" id="TIGR02817">
    <property type="entry name" value="adh_fam_1"/>
    <property type="match status" value="1"/>
</dbReference>
<keyword evidence="3" id="KW-0862">Zinc</keyword>
<evidence type="ECO:0000256" key="1">
    <source>
        <dbReference type="ARBA" id="ARBA00010371"/>
    </source>
</evidence>
<dbReference type="GO" id="GO:0016491">
    <property type="term" value="F:oxidoreductase activity"/>
    <property type="evidence" value="ECO:0007669"/>
    <property type="project" value="UniProtKB-KW"/>
</dbReference>